<dbReference type="HAMAP" id="MF_00536">
    <property type="entry name" value="PdxA"/>
    <property type="match status" value="1"/>
</dbReference>
<keyword evidence="9" id="KW-1185">Reference proteome</keyword>
<accession>A0ABS9KB89</accession>
<feature type="binding site" evidence="7">
    <location>
        <position position="211"/>
    </location>
    <ligand>
        <name>a divalent metal cation</name>
        <dbReference type="ChEBI" id="CHEBI:60240"/>
        <note>ligand shared between dimeric partners</note>
    </ligand>
</feature>
<dbReference type="PANTHER" id="PTHR30004">
    <property type="entry name" value="4-HYDROXYTHREONINE-4-PHOSPHATE DEHYDROGENASE"/>
    <property type="match status" value="1"/>
</dbReference>
<dbReference type="EMBL" id="JAKLWS010000005">
    <property type="protein sequence ID" value="MCG2588097.1"/>
    <property type="molecule type" value="Genomic_DNA"/>
</dbReference>
<dbReference type="SUPFAM" id="SSF53659">
    <property type="entry name" value="Isocitrate/Isopropylmalate dehydrogenase-like"/>
    <property type="match status" value="1"/>
</dbReference>
<evidence type="ECO:0000313" key="9">
    <source>
        <dbReference type="Proteomes" id="UP001165366"/>
    </source>
</evidence>
<dbReference type="Pfam" id="PF04166">
    <property type="entry name" value="PdxA"/>
    <property type="match status" value="1"/>
</dbReference>
<proteinExistence type="inferred from homology"/>
<dbReference type="InterPro" id="IPR005255">
    <property type="entry name" value="PdxA_fam"/>
</dbReference>
<evidence type="ECO:0000256" key="6">
    <source>
        <dbReference type="ARBA" id="ARBA00023096"/>
    </source>
</evidence>
<dbReference type="GO" id="GO:0050570">
    <property type="term" value="F:4-hydroxythreonine-4-phosphate dehydrogenase activity"/>
    <property type="evidence" value="ECO:0007669"/>
    <property type="project" value="UniProtKB-EC"/>
</dbReference>
<keyword evidence="1 7" id="KW-0963">Cytoplasm</keyword>
<comment type="miscellaneous">
    <text evidence="7">The active site is located at the dimer interface.</text>
</comment>
<evidence type="ECO:0000256" key="4">
    <source>
        <dbReference type="ARBA" id="ARBA00023002"/>
    </source>
</evidence>
<evidence type="ECO:0000256" key="2">
    <source>
        <dbReference type="ARBA" id="ARBA00022723"/>
    </source>
</evidence>
<reference evidence="8" key="2">
    <citation type="submission" date="2024-05" db="EMBL/GenBank/DDBJ databases">
        <title>Rhodohalobacter halophilus gen. nov., sp. nov., a moderately halophilic member of the family Balneolaceae.</title>
        <authorList>
            <person name="Xia J."/>
        </authorList>
    </citation>
    <scope>NUCLEOTIDE SEQUENCE</scope>
    <source>
        <strain evidence="8">WB101</strain>
    </source>
</reference>
<comment type="subcellular location">
    <subcellularLocation>
        <location evidence="7">Cytoplasm</location>
    </subcellularLocation>
</comment>
<evidence type="ECO:0000256" key="3">
    <source>
        <dbReference type="ARBA" id="ARBA00022857"/>
    </source>
</evidence>
<comment type="pathway">
    <text evidence="7">Cofactor biosynthesis; pyridoxine 5'-phosphate biosynthesis; pyridoxine 5'-phosphate from D-erythrose 4-phosphate: step 4/5.</text>
</comment>
<keyword evidence="4 7" id="KW-0560">Oxidoreductase</keyword>
<dbReference type="EC" id="1.1.1.262" evidence="7"/>
<dbReference type="RefSeq" id="WP_237852941.1">
    <property type="nucleotide sequence ID" value="NZ_JAKLWS010000005.1"/>
</dbReference>
<feature type="binding site" evidence="7">
    <location>
        <position position="274"/>
    </location>
    <ligand>
        <name>substrate</name>
    </ligand>
</feature>
<feature type="binding site" evidence="7">
    <location>
        <position position="166"/>
    </location>
    <ligand>
        <name>a divalent metal cation</name>
        <dbReference type="ChEBI" id="CHEBI:60240"/>
        <note>ligand shared between dimeric partners</note>
    </ligand>
</feature>
<dbReference type="Gene3D" id="3.40.718.10">
    <property type="entry name" value="Isopropylmalate Dehydrogenase"/>
    <property type="match status" value="1"/>
</dbReference>
<gene>
    <name evidence="7 8" type="primary">pdxA</name>
    <name evidence="8" type="ORF">L6773_05940</name>
</gene>
<dbReference type="InterPro" id="IPR037510">
    <property type="entry name" value="PdxA"/>
</dbReference>
<keyword evidence="6 7" id="KW-0664">Pyridoxine biosynthesis</keyword>
<protein>
    <recommendedName>
        <fullName evidence="7">4-hydroxythreonine-4-phosphate dehydrogenase</fullName>
        <ecNumber evidence="7">1.1.1.262</ecNumber>
    </recommendedName>
    <alternativeName>
        <fullName evidence="7">4-(phosphohydroxy)-L-threonine dehydrogenase</fullName>
    </alternativeName>
</protein>
<comment type="similarity">
    <text evidence="7">Belongs to the PdxA family.</text>
</comment>
<keyword evidence="3 7" id="KW-0521">NADP</keyword>
<comment type="function">
    <text evidence="7">Catalyzes the NAD(P)-dependent oxidation of 4-(phosphooxy)-L-threonine (HTP) into 2-amino-3-oxo-4-(phosphooxy)butyric acid which spontaneously decarboxylates to form 3-amino-2-oxopropyl phosphate (AHAP).</text>
</comment>
<keyword evidence="5 7" id="KW-0520">NAD</keyword>
<feature type="binding site" evidence="7">
    <location>
        <position position="136"/>
    </location>
    <ligand>
        <name>substrate</name>
    </ligand>
</feature>
<sequence length="332" mass="36220">MKKPVIAISMGDPNGIGPEVILKFLKQYDLSNSIPVLVGSGKVVEYYSEICDIHLPIRRFSEKDSLENGNVYLLDLNESSNFEINPGEISNLAGKMAMKAVEKGIELCMNKQADALVTAPISKESINLAGYNIPGHTEFLAEKTKTEEVVMVLASEILRVALATIHIPLKDVSRSITKGIIQRNLRILQKSLKVDFGIYEPKIAVLGLNPHAGDGGVIGKEEIDIIRPALDELSSEGLNVVGPYAADGYFGNGMHEHFDATFAMYHDQGLIPFKTLTFGEGVNFTAGLPIIRTSPDHGTAFDIAGKNIADMHSFQSAYQMAAMMAQNRIRKS</sequence>
<name>A0ABS9KB89_9BACT</name>
<evidence type="ECO:0000256" key="7">
    <source>
        <dbReference type="HAMAP-Rule" id="MF_00536"/>
    </source>
</evidence>
<feature type="binding site" evidence="7">
    <location>
        <position position="137"/>
    </location>
    <ligand>
        <name>substrate</name>
    </ligand>
</feature>
<organism evidence="8 9">
    <name type="scientific">Rhodohalobacter sulfatireducens</name>
    <dbReference type="NCBI Taxonomy" id="2911366"/>
    <lineage>
        <taxon>Bacteria</taxon>
        <taxon>Pseudomonadati</taxon>
        <taxon>Balneolota</taxon>
        <taxon>Balneolia</taxon>
        <taxon>Balneolales</taxon>
        <taxon>Balneolaceae</taxon>
        <taxon>Rhodohalobacter</taxon>
    </lineage>
</organism>
<comment type="catalytic activity">
    <reaction evidence="7">
        <text>4-(phosphooxy)-L-threonine + NAD(+) = 3-amino-2-oxopropyl phosphate + CO2 + NADH</text>
        <dbReference type="Rhea" id="RHEA:32275"/>
        <dbReference type="ChEBI" id="CHEBI:16526"/>
        <dbReference type="ChEBI" id="CHEBI:57279"/>
        <dbReference type="ChEBI" id="CHEBI:57540"/>
        <dbReference type="ChEBI" id="CHEBI:57945"/>
        <dbReference type="ChEBI" id="CHEBI:58452"/>
        <dbReference type="EC" id="1.1.1.262"/>
    </reaction>
</comment>
<evidence type="ECO:0000313" key="8">
    <source>
        <dbReference type="EMBL" id="MCG2588097.1"/>
    </source>
</evidence>
<feature type="binding site" evidence="7">
    <location>
        <position position="266"/>
    </location>
    <ligand>
        <name>a divalent metal cation</name>
        <dbReference type="ChEBI" id="CHEBI:60240"/>
        <note>ligand shared between dimeric partners</note>
    </ligand>
</feature>
<evidence type="ECO:0000256" key="1">
    <source>
        <dbReference type="ARBA" id="ARBA00022490"/>
    </source>
</evidence>
<keyword evidence="2 7" id="KW-0479">Metal-binding</keyword>
<dbReference type="PANTHER" id="PTHR30004:SF6">
    <property type="entry name" value="D-THREONATE 4-PHOSPHATE DEHYDROGENASE"/>
    <property type="match status" value="1"/>
</dbReference>
<reference evidence="8" key="1">
    <citation type="submission" date="2022-01" db="EMBL/GenBank/DDBJ databases">
        <authorList>
            <person name="Wang Y."/>
        </authorList>
    </citation>
    <scope>NUCLEOTIDE SEQUENCE</scope>
    <source>
        <strain evidence="8">WB101</strain>
    </source>
</reference>
<dbReference type="Proteomes" id="UP001165366">
    <property type="component" value="Unassembled WGS sequence"/>
</dbReference>
<feature type="binding site" evidence="7">
    <location>
        <position position="292"/>
    </location>
    <ligand>
        <name>substrate</name>
    </ligand>
</feature>
<evidence type="ECO:0000256" key="5">
    <source>
        <dbReference type="ARBA" id="ARBA00023027"/>
    </source>
</evidence>
<comment type="subunit">
    <text evidence="7">Homodimer.</text>
</comment>
<comment type="caution">
    <text evidence="8">The sequence shown here is derived from an EMBL/GenBank/DDBJ whole genome shotgun (WGS) entry which is preliminary data.</text>
</comment>
<comment type="cofactor">
    <cofactor evidence="7">
        <name>a divalent metal cation</name>
        <dbReference type="ChEBI" id="CHEBI:60240"/>
    </cofactor>
    <text evidence="7">Binds 1 divalent metal cation per subunit.</text>
</comment>
<dbReference type="NCBIfam" id="TIGR00557">
    <property type="entry name" value="pdxA"/>
    <property type="match status" value="1"/>
</dbReference>
<feature type="binding site" evidence="7">
    <location>
        <position position="283"/>
    </location>
    <ligand>
        <name>substrate</name>
    </ligand>
</feature>